<dbReference type="OrthoDB" id="9811036at2"/>
<evidence type="ECO:0000313" key="3">
    <source>
        <dbReference type="EMBL" id="SMY08911.1"/>
    </source>
</evidence>
<dbReference type="Gene3D" id="3.40.30.10">
    <property type="entry name" value="Glutaredoxin"/>
    <property type="match status" value="1"/>
</dbReference>
<feature type="domain" description="Thioredoxin-like fold" evidence="2">
    <location>
        <begin position="48"/>
        <end position="140"/>
    </location>
</feature>
<dbReference type="AlphaFoldDB" id="A0A238LGY8"/>
<keyword evidence="1" id="KW-0732">Signal</keyword>
<evidence type="ECO:0000259" key="2">
    <source>
        <dbReference type="Pfam" id="PF13098"/>
    </source>
</evidence>
<dbReference type="RefSeq" id="WP_093993100.1">
    <property type="nucleotide sequence ID" value="NZ_FXZK01000006.1"/>
</dbReference>
<dbReference type="SUPFAM" id="SSF52833">
    <property type="entry name" value="Thioredoxin-like"/>
    <property type="match status" value="1"/>
</dbReference>
<proteinExistence type="predicted"/>
<dbReference type="InterPro" id="IPR036249">
    <property type="entry name" value="Thioredoxin-like_sf"/>
</dbReference>
<evidence type="ECO:0000256" key="1">
    <source>
        <dbReference type="SAM" id="SignalP"/>
    </source>
</evidence>
<dbReference type="CDD" id="cd02951">
    <property type="entry name" value="SoxW"/>
    <property type="match status" value="1"/>
</dbReference>
<dbReference type="EMBL" id="FXZK01000006">
    <property type="protein sequence ID" value="SMY08911.1"/>
    <property type="molecule type" value="Genomic_DNA"/>
</dbReference>
<dbReference type="Proteomes" id="UP000201613">
    <property type="component" value="Unassembled WGS sequence"/>
</dbReference>
<feature type="chain" id="PRO_5012737465" description="Thioredoxin-like fold domain-containing protein" evidence="1">
    <location>
        <begin position="20"/>
        <end position="189"/>
    </location>
</feature>
<dbReference type="InterPro" id="IPR041737">
    <property type="entry name" value="SoxW"/>
</dbReference>
<accession>A0A238LGY8</accession>
<keyword evidence="4" id="KW-1185">Reference proteome</keyword>
<protein>
    <recommendedName>
        <fullName evidence="2">Thioredoxin-like fold domain-containing protein</fullName>
    </recommendedName>
</protein>
<dbReference type="Pfam" id="PF13098">
    <property type="entry name" value="Thioredoxin_2"/>
    <property type="match status" value="1"/>
</dbReference>
<evidence type="ECO:0000313" key="4">
    <source>
        <dbReference type="Proteomes" id="UP000201613"/>
    </source>
</evidence>
<feature type="signal peptide" evidence="1">
    <location>
        <begin position="1"/>
        <end position="19"/>
    </location>
</feature>
<gene>
    <name evidence="3" type="ORF">LOM8899_03070</name>
</gene>
<sequence>MFRKLFVAAALLSAGPLSAQTLGDDGLHKAEWMRDTFLDLREDLEEANAEGLRLMVMVEQRGCIYCTELHERVLVDPEIEAFIRDHYFVVQLNMFGDREVTDFDGTTMSEKNMIQDWGLFFTPTILFYPPDVPEDLRGQQAAAVVMPGAFGRSTVLNLLTWVAEEGYLGDEVFQKYHARMIEEQGLVED</sequence>
<dbReference type="InterPro" id="IPR012336">
    <property type="entry name" value="Thioredoxin-like_fold"/>
</dbReference>
<name>A0A238LGY8_9RHOB</name>
<reference evidence="3 4" key="1">
    <citation type="submission" date="2017-05" db="EMBL/GenBank/DDBJ databases">
        <authorList>
            <person name="Song R."/>
            <person name="Chenine A.L."/>
            <person name="Ruprecht R.M."/>
        </authorList>
    </citation>
    <scope>NUCLEOTIDE SEQUENCE [LARGE SCALE GENOMIC DNA]</scope>
    <source>
        <strain evidence="3 4">CECT 8899</strain>
    </source>
</reference>
<organism evidence="3 4">
    <name type="scientific">Flavimaricola marinus</name>
    <dbReference type="NCBI Taxonomy" id="1819565"/>
    <lineage>
        <taxon>Bacteria</taxon>
        <taxon>Pseudomonadati</taxon>
        <taxon>Pseudomonadota</taxon>
        <taxon>Alphaproteobacteria</taxon>
        <taxon>Rhodobacterales</taxon>
        <taxon>Paracoccaceae</taxon>
        <taxon>Flavimaricola</taxon>
    </lineage>
</organism>